<dbReference type="PROSITE" id="PS50082">
    <property type="entry name" value="WD_REPEATS_2"/>
    <property type="match status" value="1"/>
</dbReference>
<feature type="region of interest" description="Disordered" evidence="2">
    <location>
        <begin position="292"/>
        <end position="312"/>
    </location>
</feature>
<sequence length="461" mass="50026">MKSYFGGLLCVCWSPDGRYVVTGGEDDLVTVWSFAEGRVVARGHGHKSWVNAVAFDPFTGAAQTPQPAELSGGEEEEDEPPDPLVRRSPAVTYRFGSAGQDTQFCLWDLTEDVLYPRPSLPRARTLTGSADAAVPTLLMAHALRRILYSTWRHADRQFAFVARNPRSPASTLFCHLFVGLPGEVQTLHLLLCRSFQLCYLLAHPEEQAGDGDPPGLGVLREPLNPEEVSRNVNALVSFRRLPAPAGLGSLSERRPEAEGRAGAWRPGNPYCSPVLVRKKAIRSKVLRSGAYRDCGAESQPHQPPREGTTHTRSPSFMGSLAFLPENESVLAESVWAFAGIARDGGIALLRRDVPGAFLLRPEPGLAKRWCLWVRAPCGVVPYCLFRTQQGRFCVEHSNAEFASVAALLAHYSGAPGGCFCRLAPGRRNPGYEERDPGGGAGAWGEAAWAPAAPVGAQHERG</sequence>
<dbReference type="AlphaFoldDB" id="A0A8D0FK67"/>
<feature type="repeat" description="WD" evidence="1">
    <location>
        <begin position="1"/>
        <end position="42"/>
    </location>
</feature>
<dbReference type="Gene3D" id="2.130.10.10">
    <property type="entry name" value="YVTN repeat-like/Quinoprotein amine dehydrogenase"/>
    <property type="match status" value="1"/>
</dbReference>
<dbReference type="SUPFAM" id="SSF50729">
    <property type="entry name" value="PH domain-like"/>
    <property type="match status" value="1"/>
</dbReference>
<dbReference type="Ensembl" id="ENSSOCT00000016280.1">
    <property type="protein sequence ID" value="ENSSOCP00000015881.1"/>
    <property type="gene ID" value="ENSSOCG00000011907.1"/>
</dbReference>
<proteinExistence type="predicted"/>
<reference evidence="3" key="1">
    <citation type="submission" date="2025-08" db="UniProtKB">
        <authorList>
            <consortium name="Ensembl"/>
        </authorList>
    </citation>
    <scope>IDENTIFICATION</scope>
</reference>
<dbReference type="Pfam" id="PF00400">
    <property type="entry name" value="WD40"/>
    <property type="match status" value="1"/>
</dbReference>
<dbReference type="InterPro" id="IPR001680">
    <property type="entry name" value="WD40_rpt"/>
</dbReference>
<feature type="compositionally biased region" description="Acidic residues" evidence="2">
    <location>
        <begin position="72"/>
        <end position="81"/>
    </location>
</feature>
<dbReference type="InterPro" id="IPR036322">
    <property type="entry name" value="WD40_repeat_dom_sf"/>
</dbReference>
<evidence type="ECO:0000256" key="2">
    <source>
        <dbReference type="SAM" id="MobiDB-lite"/>
    </source>
</evidence>
<name>A0A8D0FK67_STROC</name>
<feature type="region of interest" description="Disordered" evidence="2">
    <location>
        <begin position="62"/>
        <end position="86"/>
    </location>
</feature>
<dbReference type="SMART" id="SM00320">
    <property type="entry name" value="WD40"/>
    <property type="match status" value="2"/>
</dbReference>
<evidence type="ECO:0000313" key="4">
    <source>
        <dbReference type="Proteomes" id="UP000694551"/>
    </source>
</evidence>
<dbReference type="InterPro" id="IPR015943">
    <property type="entry name" value="WD40/YVTN_repeat-like_dom_sf"/>
</dbReference>
<dbReference type="CDD" id="cd00173">
    <property type="entry name" value="SH2"/>
    <property type="match status" value="1"/>
</dbReference>
<dbReference type="Gene3D" id="3.30.505.10">
    <property type="entry name" value="SH2 domain"/>
    <property type="match status" value="1"/>
</dbReference>
<dbReference type="PROSITE" id="PS50294">
    <property type="entry name" value="WD_REPEATS_REGION"/>
    <property type="match status" value="1"/>
</dbReference>
<dbReference type="Gene3D" id="2.30.29.30">
    <property type="entry name" value="Pleckstrin-homology domain (PH domain)/Phosphotyrosine-binding domain (PTB)"/>
    <property type="match status" value="1"/>
</dbReference>
<keyword evidence="1" id="KW-0853">WD repeat</keyword>
<protein>
    <submittedName>
        <fullName evidence="3">DM1 locus, WD repeat containing</fullName>
    </submittedName>
</protein>
<evidence type="ECO:0000313" key="3">
    <source>
        <dbReference type="Ensembl" id="ENSSOCP00000015881.1"/>
    </source>
</evidence>
<organism evidence="3 4">
    <name type="scientific">Strix occidentalis caurina</name>
    <name type="common">northern spotted owl</name>
    <dbReference type="NCBI Taxonomy" id="311401"/>
    <lineage>
        <taxon>Eukaryota</taxon>
        <taxon>Metazoa</taxon>
        <taxon>Chordata</taxon>
        <taxon>Craniata</taxon>
        <taxon>Vertebrata</taxon>
        <taxon>Euteleostomi</taxon>
        <taxon>Archelosauria</taxon>
        <taxon>Archosauria</taxon>
        <taxon>Dinosauria</taxon>
        <taxon>Saurischia</taxon>
        <taxon>Theropoda</taxon>
        <taxon>Coelurosauria</taxon>
        <taxon>Aves</taxon>
        <taxon>Neognathae</taxon>
        <taxon>Neoaves</taxon>
        <taxon>Telluraves</taxon>
        <taxon>Strigiformes</taxon>
        <taxon>Strigidae</taxon>
        <taxon>Strix</taxon>
    </lineage>
</organism>
<dbReference type="InterPro" id="IPR011993">
    <property type="entry name" value="PH-like_dom_sf"/>
</dbReference>
<keyword evidence="4" id="KW-1185">Reference proteome</keyword>
<accession>A0A8D0FK67</accession>
<dbReference type="Proteomes" id="UP000694551">
    <property type="component" value="Unplaced"/>
</dbReference>
<dbReference type="GO" id="GO:0014069">
    <property type="term" value="C:postsynaptic density"/>
    <property type="evidence" value="ECO:0007669"/>
    <property type="project" value="TreeGrafter"/>
</dbReference>
<evidence type="ECO:0000256" key="1">
    <source>
        <dbReference type="PROSITE-ProRule" id="PRU00221"/>
    </source>
</evidence>
<dbReference type="SUPFAM" id="SSF55550">
    <property type="entry name" value="SH2 domain"/>
    <property type="match status" value="1"/>
</dbReference>
<dbReference type="SUPFAM" id="SSF50978">
    <property type="entry name" value="WD40 repeat-like"/>
    <property type="match status" value="1"/>
</dbReference>
<dbReference type="PANTHER" id="PTHR15832:SF3">
    <property type="entry name" value="SH2 DOMAIN-CONTAINING PROTEIN 5"/>
    <property type="match status" value="1"/>
</dbReference>
<dbReference type="InterPro" id="IPR036860">
    <property type="entry name" value="SH2_dom_sf"/>
</dbReference>
<dbReference type="PANTHER" id="PTHR15832">
    <property type="entry name" value="SHC (SRC HOMOLOGY DOMAIN C-TERMINAL) ADAPTOR HOMOLOG"/>
    <property type="match status" value="1"/>
</dbReference>
<reference evidence="3" key="2">
    <citation type="submission" date="2025-09" db="UniProtKB">
        <authorList>
            <consortium name="Ensembl"/>
        </authorList>
    </citation>
    <scope>IDENTIFICATION</scope>
</reference>